<evidence type="ECO:0000256" key="8">
    <source>
        <dbReference type="ARBA" id="ARBA00023326"/>
    </source>
</evidence>
<dbReference type="GO" id="GO:0052861">
    <property type="term" value="F:endo-1,3(4)-beta-glucanase activity"/>
    <property type="evidence" value="ECO:0007669"/>
    <property type="project" value="InterPro"/>
</dbReference>
<keyword evidence="12" id="KW-1185">Reference proteome</keyword>
<dbReference type="Proteomes" id="UP000275078">
    <property type="component" value="Unassembled WGS sequence"/>
</dbReference>
<comment type="catalytic activity">
    <reaction evidence="1">
        <text>Hydrolysis of (1-&gt;3)-beta-D-glucosidic linkages in (1-&gt;3)-beta-D-glucans.</text>
        <dbReference type="EC" id="3.2.1.39"/>
    </reaction>
</comment>
<dbReference type="PANTHER" id="PTHR31983:SF0">
    <property type="entry name" value="GLUCAN ENDO-1,3-BETA-D-GLUCOSIDASE 2"/>
    <property type="match status" value="1"/>
</dbReference>
<dbReference type="InterPro" id="IPR040451">
    <property type="entry name" value="GH81_N"/>
</dbReference>
<gene>
    <name evidence="11" type="ORF">BJ508DRAFT_213596</name>
</gene>
<dbReference type="OrthoDB" id="4473401at2759"/>
<keyword evidence="6" id="KW-0326">Glycosidase</keyword>
<evidence type="ECO:0000256" key="6">
    <source>
        <dbReference type="ARBA" id="ARBA00023295"/>
    </source>
</evidence>
<dbReference type="AlphaFoldDB" id="A0A3N4HS44"/>
<evidence type="ECO:0000256" key="4">
    <source>
        <dbReference type="ARBA" id="ARBA00022801"/>
    </source>
</evidence>
<dbReference type="PANTHER" id="PTHR31983">
    <property type="entry name" value="ENDO-1,3(4)-BETA-GLUCANASE 1"/>
    <property type="match status" value="1"/>
</dbReference>
<comment type="similarity">
    <text evidence="2">Belongs to the glycosyl hydrolase 81 family.</text>
</comment>
<dbReference type="Gene3D" id="2.70.98.30">
    <property type="entry name" value="Golgi alpha-mannosidase II, domain 4"/>
    <property type="match status" value="1"/>
</dbReference>
<dbReference type="GO" id="GO:0071555">
    <property type="term" value="P:cell wall organization"/>
    <property type="evidence" value="ECO:0007669"/>
    <property type="project" value="UniProtKB-KW"/>
</dbReference>
<dbReference type="Pfam" id="PF17652">
    <property type="entry name" value="Glyco_hydro81C"/>
    <property type="match status" value="1"/>
</dbReference>
<keyword evidence="5" id="KW-0119">Carbohydrate metabolism</keyword>
<evidence type="ECO:0000313" key="12">
    <source>
        <dbReference type="Proteomes" id="UP000275078"/>
    </source>
</evidence>
<dbReference type="GO" id="GO:0009986">
    <property type="term" value="C:cell surface"/>
    <property type="evidence" value="ECO:0007669"/>
    <property type="project" value="TreeGrafter"/>
</dbReference>
<dbReference type="GO" id="GO:0000272">
    <property type="term" value="P:polysaccharide catabolic process"/>
    <property type="evidence" value="ECO:0007669"/>
    <property type="project" value="UniProtKB-KW"/>
</dbReference>
<evidence type="ECO:0000256" key="2">
    <source>
        <dbReference type="ARBA" id="ARBA00010730"/>
    </source>
</evidence>
<evidence type="ECO:0000256" key="1">
    <source>
        <dbReference type="ARBA" id="ARBA00000382"/>
    </source>
</evidence>
<dbReference type="STRING" id="1160509.A0A3N4HS44"/>
<feature type="domain" description="Glycosyl hydrolase family 81 C-terminal" evidence="10">
    <location>
        <begin position="421"/>
        <end position="779"/>
    </location>
</feature>
<evidence type="ECO:0000256" key="5">
    <source>
        <dbReference type="ARBA" id="ARBA00023277"/>
    </source>
</evidence>
<protein>
    <recommendedName>
        <fullName evidence="3">glucan endo-1,3-beta-D-glucosidase</fullName>
        <ecNumber evidence="3">3.2.1.39</ecNumber>
    </recommendedName>
</protein>
<evidence type="ECO:0000256" key="7">
    <source>
        <dbReference type="ARBA" id="ARBA00023316"/>
    </source>
</evidence>
<dbReference type="EC" id="3.2.1.39" evidence="3"/>
<dbReference type="InterPro" id="IPR040720">
    <property type="entry name" value="GH81_C"/>
</dbReference>
<keyword evidence="8" id="KW-0624">Polysaccharide degradation</keyword>
<sequence>MPKDLPASAGRADTVTKATTVIPTPIPTAAVVAARSEAKLRPSAVERRQTPTSDIFGAPIATTSPPSIFSRRTTHPQPKENILDTGVPIQTNKFYSNLFLGTRDRPVFTYPYSLWWARGEDDIPSGKTWGFGIAHIDEDQRGYGPNEAWDAPGAPDYYYSPIWVKSMQFSATEFSKNTSSMDIDSAGQFSVGVNLYSNKALYPDTKKVRMNLCLGMGLVSARYNDLTPSFDSDIKLFSIIQDPLSAPAGIVKYIITLREGKRWVLYAKPDPSYGTQVPFILTIVNEKKLVALAPFTGLIQIGKLTGTAGGASEVAYDASAGAECTGATVTGQVAGSVGSYQINYQKNSDATTKLLMYSLIHHYQSFEPETAAAIRPGVELISPSKGMMKAVLADTWKLKETGLPVDIKWLPVKAGAAPVWSAANMQRLIEITKKDLKEDMMNQTYNEKLYFAGKSLAKYAQLCIVANDIIKDPTLTGPCITNLKEAYGKFLSNSPTKIPNKLVYDYVWYGLVTDTIYKGGNIYESDFGLSHYNDHHFQYGYFVYAAAAIAYVDKAHTGKSTWYTTNKAFVETFIRDYANPHESDRYFPVSRAFDFYHGHSWAKGIFESADGKDEESSSEDVFSAYALKMWGLISGNTAMEARGNLMLGILKRSLNQYMLLDPTDNIAHPPGFVQNRVSGILWENKVAHQTHFGNEVRYIQGIHMLPINPMTPYIRKASAVLDEWNVYFKGKTGNINDGWKGVLYAHYGVYDAVASFNFLKQSYWIADWVDGGATRAWWVAFAGMLGGAV</sequence>
<name>A0A3N4HS44_ASCIM</name>
<keyword evidence="4 11" id="KW-0378">Hydrolase</keyword>
<dbReference type="Pfam" id="PF03639">
    <property type="entry name" value="Glyco_hydro_81"/>
    <property type="match status" value="1"/>
</dbReference>
<dbReference type="InterPro" id="IPR005200">
    <property type="entry name" value="Endo-beta-glucanase"/>
</dbReference>
<dbReference type="Gene3D" id="1.10.287.1170">
    <property type="entry name" value="glycoside hydrolase family 81 endo-[beta] glucanase"/>
    <property type="match status" value="1"/>
</dbReference>
<evidence type="ECO:0000256" key="3">
    <source>
        <dbReference type="ARBA" id="ARBA00012780"/>
    </source>
</evidence>
<keyword evidence="7" id="KW-0961">Cell wall biogenesis/degradation</keyword>
<evidence type="ECO:0000259" key="10">
    <source>
        <dbReference type="Pfam" id="PF17652"/>
    </source>
</evidence>
<organism evidence="11 12">
    <name type="scientific">Ascobolus immersus RN42</name>
    <dbReference type="NCBI Taxonomy" id="1160509"/>
    <lineage>
        <taxon>Eukaryota</taxon>
        <taxon>Fungi</taxon>
        <taxon>Dikarya</taxon>
        <taxon>Ascomycota</taxon>
        <taxon>Pezizomycotina</taxon>
        <taxon>Pezizomycetes</taxon>
        <taxon>Pezizales</taxon>
        <taxon>Ascobolaceae</taxon>
        <taxon>Ascobolus</taxon>
    </lineage>
</organism>
<dbReference type="PROSITE" id="PS52008">
    <property type="entry name" value="GH81"/>
    <property type="match status" value="1"/>
</dbReference>
<reference evidence="11 12" key="1">
    <citation type="journal article" date="2018" name="Nat. Ecol. Evol.">
        <title>Pezizomycetes genomes reveal the molecular basis of ectomycorrhizal truffle lifestyle.</title>
        <authorList>
            <person name="Murat C."/>
            <person name="Payen T."/>
            <person name="Noel B."/>
            <person name="Kuo A."/>
            <person name="Morin E."/>
            <person name="Chen J."/>
            <person name="Kohler A."/>
            <person name="Krizsan K."/>
            <person name="Balestrini R."/>
            <person name="Da Silva C."/>
            <person name="Montanini B."/>
            <person name="Hainaut M."/>
            <person name="Levati E."/>
            <person name="Barry K.W."/>
            <person name="Belfiori B."/>
            <person name="Cichocki N."/>
            <person name="Clum A."/>
            <person name="Dockter R.B."/>
            <person name="Fauchery L."/>
            <person name="Guy J."/>
            <person name="Iotti M."/>
            <person name="Le Tacon F."/>
            <person name="Lindquist E.A."/>
            <person name="Lipzen A."/>
            <person name="Malagnac F."/>
            <person name="Mello A."/>
            <person name="Molinier V."/>
            <person name="Miyauchi S."/>
            <person name="Poulain J."/>
            <person name="Riccioni C."/>
            <person name="Rubini A."/>
            <person name="Sitrit Y."/>
            <person name="Splivallo R."/>
            <person name="Traeger S."/>
            <person name="Wang M."/>
            <person name="Zifcakova L."/>
            <person name="Wipf D."/>
            <person name="Zambonelli A."/>
            <person name="Paolocci F."/>
            <person name="Nowrousian M."/>
            <person name="Ottonello S."/>
            <person name="Baldrian P."/>
            <person name="Spatafora J.W."/>
            <person name="Henrissat B."/>
            <person name="Nagy L.G."/>
            <person name="Aury J.M."/>
            <person name="Wincker P."/>
            <person name="Grigoriev I.V."/>
            <person name="Bonfante P."/>
            <person name="Martin F.M."/>
        </authorList>
    </citation>
    <scope>NUCLEOTIDE SEQUENCE [LARGE SCALE GENOMIC DNA]</scope>
    <source>
        <strain evidence="11 12">RN42</strain>
    </source>
</reference>
<accession>A0A3N4HS44</accession>
<evidence type="ECO:0000259" key="9">
    <source>
        <dbReference type="Pfam" id="PF03639"/>
    </source>
</evidence>
<proteinExistence type="inferred from homology"/>
<dbReference type="EMBL" id="ML119743">
    <property type="protein sequence ID" value="RPA76529.1"/>
    <property type="molecule type" value="Genomic_DNA"/>
</dbReference>
<evidence type="ECO:0000313" key="11">
    <source>
        <dbReference type="EMBL" id="RPA76529.1"/>
    </source>
</evidence>
<dbReference type="GO" id="GO:0042973">
    <property type="term" value="F:glucan endo-1,3-beta-D-glucosidase activity"/>
    <property type="evidence" value="ECO:0007669"/>
    <property type="project" value="UniProtKB-EC"/>
</dbReference>
<feature type="domain" description="Glycosyl hydrolase family 81 N-terminal" evidence="9">
    <location>
        <begin position="75"/>
        <end position="413"/>
    </location>
</feature>